<dbReference type="Proteomes" id="UP001549799">
    <property type="component" value="Unassembled WGS sequence"/>
</dbReference>
<keyword evidence="1" id="KW-0812">Transmembrane</keyword>
<feature type="transmembrane region" description="Helical" evidence="1">
    <location>
        <begin position="249"/>
        <end position="268"/>
    </location>
</feature>
<evidence type="ECO:0000256" key="1">
    <source>
        <dbReference type="SAM" id="Phobius"/>
    </source>
</evidence>
<dbReference type="Pfam" id="PF12412">
    <property type="entry name" value="DUF3667"/>
    <property type="match status" value="1"/>
</dbReference>
<evidence type="ECO:0000313" key="3">
    <source>
        <dbReference type="Proteomes" id="UP001549799"/>
    </source>
</evidence>
<sequence>MNQSVETCQNCEKQHKVGFEFCPHCGQTTKDELTLGLLFYNTISNYFSIDARFFKSFIPLMLKPGYLGKRFIEGKRLLYLHPAQLYLFISVVFFFLFSFSVRKEAQEWNKNLAKTLIKETDTITNQRVKDSLKLVKLLDTNRNDSIAKATTKKALMGTSKFTRMTESQIDSIVNSENLVIEGDNGLNFGFNEEVMDSLIAINAPEDQVYKQMGMSDDPGYLEKKLFVQLLKFYKTRQGGSVLQTFYDTLPIAMFFLLPIFALILKIFYLKRGRYSHHLVFSFYYFSFLFAVFSIIIGMNMIWDIPDGFDWFLAVSTIFYLFIALRTFYEQKWFLTFIKTGFVSFLFLLFVLPLTAGILALFAFMFY</sequence>
<gene>
    <name evidence="2" type="ORF">ABXZ36_11075</name>
</gene>
<name>A0ABV2SVJ8_9FLAO</name>
<dbReference type="InterPro" id="IPR022134">
    <property type="entry name" value="DUF3667"/>
</dbReference>
<keyword evidence="1" id="KW-1133">Transmembrane helix</keyword>
<protein>
    <submittedName>
        <fullName evidence="2">DUF3667 domain-containing protein</fullName>
    </submittedName>
</protein>
<evidence type="ECO:0000313" key="2">
    <source>
        <dbReference type="EMBL" id="MET6991188.1"/>
    </source>
</evidence>
<dbReference type="EMBL" id="JBEXAE010000005">
    <property type="protein sequence ID" value="MET6991188.1"/>
    <property type="molecule type" value="Genomic_DNA"/>
</dbReference>
<feature type="transmembrane region" description="Helical" evidence="1">
    <location>
        <begin position="308"/>
        <end position="328"/>
    </location>
</feature>
<feature type="transmembrane region" description="Helical" evidence="1">
    <location>
        <begin position="280"/>
        <end position="302"/>
    </location>
</feature>
<keyword evidence="1" id="KW-0472">Membrane</keyword>
<feature type="transmembrane region" description="Helical" evidence="1">
    <location>
        <begin position="340"/>
        <end position="365"/>
    </location>
</feature>
<comment type="caution">
    <text evidence="2">The sequence shown here is derived from an EMBL/GenBank/DDBJ whole genome shotgun (WGS) entry which is preliminary data.</text>
</comment>
<organism evidence="2 3">
    <name type="scientific">Sediminicola arcticus</name>
    <dbReference type="NCBI Taxonomy" id="1574308"/>
    <lineage>
        <taxon>Bacteria</taxon>
        <taxon>Pseudomonadati</taxon>
        <taxon>Bacteroidota</taxon>
        <taxon>Flavobacteriia</taxon>
        <taxon>Flavobacteriales</taxon>
        <taxon>Flavobacteriaceae</taxon>
        <taxon>Sediminicola</taxon>
    </lineage>
</organism>
<proteinExistence type="predicted"/>
<dbReference type="RefSeq" id="WP_354615639.1">
    <property type="nucleotide sequence ID" value="NZ_JBEXAE010000005.1"/>
</dbReference>
<accession>A0ABV2SVJ8</accession>
<reference evidence="2 3" key="1">
    <citation type="submission" date="2024-07" db="EMBL/GenBank/DDBJ databases">
        <title>The genome sequence of type strain Sediminicola arcticus GDMCC 1.2805.</title>
        <authorList>
            <person name="Liu Y."/>
        </authorList>
    </citation>
    <scope>NUCLEOTIDE SEQUENCE [LARGE SCALE GENOMIC DNA]</scope>
    <source>
        <strain evidence="2 3">GDMCC 1.2805</strain>
    </source>
</reference>
<feature type="transmembrane region" description="Helical" evidence="1">
    <location>
        <begin position="77"/>
        <end position="99"/>
    </location>
</feature>
<keyword evidence="3" id="KW-1185">Reference proteome</keyword>